<evidence type="ECO:0000256" key="1">
    <source>
        <dbReference type="ARBA" id="ARBA00001286"/>
    </source>
</evidence>
<dbReference type="FunFam" id="1.10.10.10:FF:000214">
    <property type="entry name" value="Methylated-DNA--protein-cysteine methyltransferase"/>
    <property type="match status" value="1"/>
</dbReference>
<keyword evidence="11" id="KW-1185">Reference proteome</keyword>
<evidence type="ECO:0000313" key="10">
    <source>
        <dbReference type="EMBL" id="MDG4476511.1"/>
    </source>
</evidence>
<gene>
    <name evidence="10" type="ORF">OLX77_10140</name>
</gene>
<dbReference type="InterPro" id="IPR036388">
    <property type="entry name" value="WH-like_DNA-bd_sf"/>
</dbReference>
<proteinExistence type="inferred from homology"/>
<dbReference type="Proteomes" id="UP001154240">
    <property type="component" value="Unassembled WGS sequence"/>
</dbReference>
<evidence type="ECO:0000256" key="4">
    <source>
        <dbReference type="ARBA" id="ARBA00022603"/>
    </source>
</evidence>
<organism evidence="10 11">
    <name type="scientific">Thiovibrio frasassiensis</name>
    <dbReference type="NCBI Taxonomy" id="2984131"/>
    <lineage>
        <taxon>Bacteria</taxon>
        <taxon>Pseudomonadati</taxon>
        <taxon>Thermodesulfobacteriota</taxon>
        <taxon>Desulfobulbia</taxon>
        <taxon>Desulfobulbales</taxon>
        <taxon>Thiovibrionaceae</taxon>
        <taxon>Thiovibrio</taxon>
    </lineage>
</organism>
<keyword evidence="6" id="KW-0227">DNA damage</keyword>
<reference evidence="10" key="1">
    <citation type="journal article" date="2022" name="bioRxiv">
        <title>Thiovibrio frasassiensisgen. nov., sp. nov., an autotrophic, elemental sulfur disproportionating bacterium isolated from sulfidic karst sediment, and proposal of Thiovibrionaceae fam. nov.</title>
        <authorList>
            <person name="Aronson H."/>
            <person name="Thomas C."/>
            <person name="Bhattacharyya M."/>
            <person name="Eckstein S."/>
            <person name="Jensen S."/>
            <person name="Barco R."/>
            <person name="Macalady J."/>
            <person name="Amend J."/>
        </authorList>
    </citation>
    <scope>NUCLEOTIDE SEQUENCE</scope>
    <source>
        <strain evidence="10">RS19-109</strain>
    </source>
</reference>
<evidence type="ECO:0000256" key="3">
    <source>
        <dbReference type="ARBA" id="ARBA00011918"/>
    </source>
</evidence>
<comment type="catalytic activity">
    <reaction evidence="1">
        <text>a 4-O-methyl-thymidine in DNA + L-cysteinyl-[protein] = a thymidine in DNA + S-methyl-L-cysteinyl-[protein]</text>
        <dbReference type="Rhea" id="RHEA:53428"/>
        <dbReference type="Rhea" id="RHEA-COMP:10131"/>
        <dbReference type="Rhea" id="RHEA-COMP:10132"/>
        <dbReference type="Rhea" id="RHEA-COMP:13555"/>
        <dbReference type="Rhea" id="RHEA-COMP:13556"/>
        <dbReference type="ChEBI" id="CHEBI:29950"/>
        <dbReference type="ChEBI" id="CHEBI:82612"/>
        <dbReference type="ChEBI" id="CHEBI:137386"/>
        <dbReference type="ChEBI" id="CHEBI:137387"/>
        <dbReference type="EC" id="2.1.1.63"/>
    </reaction>
</comment>
<dbReference type="InterPro" id="IPR014048">
    <property type="entry name" value="MethylDNA_cys_MeTrfase_DNA-bd"/>
</dbReference>
<dbReference type="GO" id="GO:0032259">
    <property type="term" value="P:methylation"/>
    <property type="evidence" value="ECO:0007669"/>
    <property type="project" value="UniProtKB-KW"/>
</dbReference>
<name>A0A9X4RLX2_9BACT</name>
<keyword evidence="4" id="KW-0489">Methyltransferase</keyword>
<evidence type="ECO:0000256" key="7">
    <source>
        <dbReference type="ARBA" id="ARBA00023204"/>
    </source>
</evidence>
<evidence type="ECO:0000256" key="2">
    <source>
        <dbReference type="ARBA" id="ARBA00008711"/>
    </source>
</evidence>
<dbReference type="GO" id="GO:0006281">
    <property type="term" value="P:DNA repair"/>
    <property type="evidence" value="ECO:0007669"/>
    <property type="project" value="UniProtKB-KW"/>
</dbReference>
<dbReference type="NCBIfam" id="TIGR00589">
    <property type="entry name" value="ogt"/>
    <property type="match status" value="1"/>
</dbReference>
<keyword evidence="7" id="KW-0234">DNA repair</keyword>
<accession>A0A9X4RLX2</accession>
<evidence type="ECO:0000259" key="9">
    <source>
        <dbReference type="Pfam" id="PF01035"/>
    </source>
</evidence>
<feature type="domain" description="Methylated-DNA-[protein]-cysteine S-methyltransferase DNA binding" evidence="9">
    <location>
        <begin position="88"/>
        <end position="168"/>
    </location>
</feature>
<dbReference type="Gene3D" id="1.10.10.10">
    <property type="entry name" value="Winged helix-like DNA-binding domain superfamily/Winged helix DNA-binding domain"/>
    <property type="match status" value="1"/>
</dbReference>
<comment type="caution">
    <text evidence="10">The sequence shown here is derived from an EMBL/GenBank/DDBJ whole genome shotgun (WGS) entry which is preliminary data.</text>
</comment>
<comment type="similarity">
    <text evidence="2">Belongs to the MGMT family.</text>
</comment>
<evidence type="ECO:0000256" key="6">
    <source>
        <dbReference type="ARBA" id="ARBA00022763"/>
    </source>
</evidence>
<evidence type="ECO:0000313" key="11">
    <source>
        <dbReference type="Proteomes" id="UP001154240"/>
    </source>
</evidence>
<dbReference type="CDD" id="cd06445">
    <property type="entry name" value="ATase"/>
    <property type="match status" value="1"/>
</dbReference>
<dbReference type="InterPro" id="IPR036217">
    <property type="entry name" value="MethylDNA_cys_MeTrfase_DNAb"/>
</dbReference>
<dbReference type="GO" id="GO:0003908">
    <property type="term" value="F:methylated-DNA-[protein]-cysteine S-methyltransferase activity"/>
    <property type="evidence" value="ECO:0007669"/>
    <property type="project" value="UniProtKB-EC"/>
</dbReference>
<comment type="catalytic activity">
    <reaction evidence="8">
        <text>a 6-O-methyl-2'-deoxyguanosine in DNA + L-cysteinyl-[protein] = S-methyl-L-cysteinyl-[protein] + a 2'-deoxyguanosine in DNA</text>
        <dbReference type="Rhea" id="RHEA:24000"/>
        <dbReference type="Rhea" id="RHEA-COMP:10131"/>
        <dbReference type="Rhea" id="RHEA-COMP:10132"/>
        <dbReference type="Rhea" id="RHEA-COMP:11367"/>
        <dbReference type="Rhea" id="RHEA-COMP:11368"/>
        <dbReference type="ChEBI" id="CHEBI:29950"/>
        <dbReference type="ChEBI" id="CHEBI:82612"/>
        <dbReference type="ChEBI" id="CHEBI:85445"/>
        <dbReference type="ChEBI" id="CHEBI:85448"/>
        <dbReference type="EC" id="2.1.1.63"/>
    </reaction>
</comment>
<dbReference type="AlphaFoldDB" id="A0A9X4RLX2"/>
<dbReference type="SUPFAM" id="SSF46767">
    <property type="entry name" value="Methylated DNA-protein cysteine methyltransferase, C-terminal domain"/>
    <property type="match status" value="1"/>
</dbReference>
<protein>
    <recommendedName>
        <fullName evidence="3">methylated-DNA--[protein]-cysteine S-methyltransferase</fullName>
        <ecNumber evidence="3">2.1.1.63</ecNumber>
    </recommendedName>
</protein>
<dbReference type="PANTHER" id="PTHR10815">
    <property type="entry name" value="METHYLATED-DNA--PROTEIN-CYSTEINE METHYLTRANSFERASE"/>
    <property type="match status" value="1"/>
</dbReference>
<dbReference type="EC" id="2.1.1.63" evidence="3"/>
<evidence type="ECO:0000256" key="5">
    <source>
        <dbReference type="ARBA" id="ARBA00022679"/>
    </source>
</evidence>
<dbReference type="PANTHER" id="PTHR10815:SF13">
    <property type="entry name" value="METHYLATED-DNA--PROTEIN-CYSTEINE METHYLTRANSFERASE"/>
    <property type="match status" value="1"/>
</dbReference>
<sequence length="185" mass="19767">MNTKIIKPTPFGSVGVIWTVATQKPKIIRVLLARPGLSAEDQASGLYPNARSSSCAEIEAVAAGIKGLLAGEAIDFSLALADLNLCGAFQQRVLRAEYRIPRGSVSTYQLIAGHLGKRNGARAVGNALASNPFPLIVPCHRAIRTDRTLGGYQGGLDMKRALLEHEGIRFDAAGRVECLTLHYTS</sequence>
<dbReference type="RefSeq" id="WP_307633477.1">
    <property type="nucleotide sequence ID" value="NZ_JAPHEH010000001.1"/>
</dbReference>
<keyword evidence="5" id="KW-0808">Transferase</keyword>
<dbReference type="EMBL" id="JAPHEH010000001">
    <property type="protein sequence ID" value="MDG4476511.1"/>
    <property type="molecule type" value="Genomic_DNA"/>
</dbReference>
<reference evidence="10" key="2">
    <citation type="submission" date="2022-10" db="EMBL/GenBank/DDBJ databases">
        <authorList>
            <person name="Aronson H.S."/>
        </authorList>
    </citation>
    <scope>NUCLEOTIDE SEQUENCE</scope>
    <source>
        <strain evidence="10">RS19-109</strain>
    </source>
</reference>
<evidence type="ECO:0000256" key="8">
    <source>
        <dbReference type="ARBA" id="ARBA00049348"/>
    </source>
</evidence>
<dbReference type="Pfam" id="PF01035">
    <property type="entry name" value="DNA_binding_1"/>
    <property type="match status" value="1"/>
</dbReference>